<dbReference type="FunCoup" id="A0A066WAH4">
    <property type="interactions" value="500"/>
</dbReference>
<evidence type="ECO:0000256" key="10">
    <source>
        <dbReference type="ARBA" id="ARBA00023306"/>
    </source>
</evidence>
<comment type="subcellular location">
    <subcellularLocation>
        <location evidence="1">Chromosome</location>
    </subcellularLocation>
    <subcellularLocation>
        <location evidence="2">Cytoplasm</location>
    </subcellularLocation>
</comment>
<organism evidence="12 13">
    <name type="scientific">Tilletiaria anomala (strain ATCC 24038 / CBS 436.72 / UBC 951)</name>
    <dbReference type="NCBI Taxonomy" id="1037660"/>
    <lineage>
        <taxon>Eukaryota</taxon>
        <taxon>Fungi</taxon>
        <taxon>Dikarya</taxon>
        <taxon>Basidiomycota</taxon>
        <taxon>Ustilaginomycotina</taxon>
        <taxon>Exobasidiomycetes</taxon>
        <taxon>Georgefischeriales</taxon>
        <taxon>Tilletiariaceae</taxon>
        <taxon>Tilletiaria</taxon>
    </lineage>
</organism>
<keyword evidence="9" id="KW-0226">DNA condensation</keyword>
<dbReference type="GO" id="GO:0000796">
    <property type="term" value="C:condensin complex"/>
    <property type="evidence" value="ECO:0007669"/>
    <property type="project" value="InterPro"/>
</dbReference>
<comment type="caution">
    <text evidence="12">The sequence shown here is derived from an EMBL/GenBank/DDBJ whole genome shotgun (WGS) entry which is preliminary data.</text>
</comment>
<evidence type="ECO:0000313" key="12">
    <source>
        <dbReference type="EMBL" id="KDN49553.1"/>
    </source>
</evidence>
<feature type="compositionally biased region" description="Basic and acidic residues" evidence="11">
    <location>
        <begin position="207"/>
        <end position="219"/>
    </location>
</feature>
<dbReference type="EMBL" id="JMSN01000021">
    <property type="protein sequence ID" value="KDN49553.1"/>
    <property type="molecule type" value="Genomic_DNA"/>
</dbReference>
<dbReference type="OrthoDB" id="362021at2759"/>
<dbReference type="Pfam" id="PF05786">
    <property type="entry name" value="Cnd2"/>
    <property type="match status" value="1"/>
</dbReference>
<comment type="similarity">
    <text evidence="3">Belongs to the CND2 (condensin subunit 2) family.</text>
</comment>
<dbReference type="GO" id="GO:0003682">
    <property type="term" value="F:chromatin binding"/>
    <property type="evidence" value="ECO:0007669"/>
    <property type="project" value="TreeGrafter"/>
</dbReference>
<keyword evidence="8" id="KW-0498">Mitosis</keyword>
<evidence type="ECO:0000256" key="3">
    <source>
        <dbReference type="ARBA" id="ARBA00009471"/>
    </source>
</evidence>
<dbReference type="GO" id="GO:0005737">
    <property type="term" value="C:cytoplasm"/>
    <property type="evidence" value="ECO:0007669"/>
    <property type="project" value="UniProtKB-SubCell"/>
</dbReference>
<dbReference type="InParanoid" id="A0A066WAH4"/>
<evidence type="ECO:0000256" key="11">
    <source>
        <dbReference type="SAM" id="MobiDB-lite"/>
    </source>
</evidence>
<evidence type="ECO:0000256" key="8">
    <source>
        <dbReference type="ARBA" id="ARBA00022776"/>
    </source>
</evidence>
<feature type="region of interest" description="Disordered" evidence="11">
    <location>
        <begin position="703"/>
        <end position="722"/>
    </location>
</feature>
<dbReference type="InterPro" id="IPR022816">
    <property type="entry name" value="Condensin_barren_su2"/>
</dbReference>
<dbReference type="HOGENOM" id="CLU_010510_0_0_1"/>
<evidence type="ECO:0000256" key="1">
    <source>
        <dbReference type="ARBA" id="ARBA00004286"/>
    </source>
</evidence>
<accession>A0A066WAH4</accession>
<keyword evidence="7" id="KW-0132">Cell division</keyword>
<sequence>MNFGQAPRPTSQNPPGKGLPAGRIASKGGRIASSGMSRTPLGESLQGNASVGIPRDLPDPNNTGKGERRRNVAAAVRSADSTTANAGAPQRVAALARRPRVSAVGLPGAAAPSAALSPAIRVDSTSFEEWMKMATDNKINSTNTWNFALIDYFHDMSLLRNDSGDGSINFQKASCTLDGCIKVWTSRVDSVVVETGRLLNGLQDDLNAGKEKGKRGKGEEGDDEDIEDGTGDEDDDGGGVGGKKRKRSKAKESTLAKDFSQIQIKKLDLEFTVDPLFKKTSADFDEGGAGGLLMNHLGVDHNARIVFDAGDAVGIADDEDPGMAEIADESYDGADDAAGAAAAAGPVAGLNAPIEMIDIGRLRAKLCGSEDVVETDTLAQMLARRTICPTFASFRFSKDDISLFDDLAGGANADDTFDSAGDGGLSFGGSGVGYDQLAQLEDMPDFGEADGEMDFFADAGPGTNGLSATDYAADNFDDMGDDYGMETVAAGTGGHGRLGDSMVPNRNGPDLFMALGDIRAAADGEDGNGLFDYFDQRLAKNWAGPEHWKMRRALPTGNKENPAGLGDAERVKGSKKIKEPFVIDFLSEEGAISTKELFEADSRGASINLPKRPKSTKADLYLLPEDRHFNSKQLLRLFSKPRMALNIRRHGDRLLMQDMPQADEVDQDFWAQAAATREGADGPDFDDSMSTSAAPYETQSQYDYNDELPPMEDGGPISFGNATQEVDMDESELMGQTLRKVKPEYVNYAKKAKRVDIRKLKETIWKELAIPRSCSASDTDGESGPPTPQDEPRTFLDVVSGLRKTYPKDKMEEISTSFCFICLLHLANEEGLSLSASIGPQGSSGEDSFASRTAALDLSSGNAFEHMAKAGLGITSNDVDDALGGEDAADGAERIGALEWVRIEKDPNAGRSA</sequence>
<dbReference type="GO" id="GO:0051301">
    <property type="term" value="P:cell division"/>
    <property type="evidence" value="ECO:0007669"/>
    <property type="project" value="UniProtKB-KW"/>
</dbReference>
<dbReference type="OMA" id="FRKTCAD"/>
<dbReference type="GO" id="GO:0007076">
    <property type="term" value="P:mitotic chromosome condensation"/>
    <property type="evidence" value="ECO:0007669"/>
    <property type="project" value="InterPro"/>
</dbReference>
<dbReference type="PANTHER" id="PTHR13108:SF9">
    <property type="entry name" value="CONDENSIN COMPLEX SUBUNIT 2"/>
    <property type="match status" value="1"/>
</dbReference>
<dbReference type="Proteomes" id="UP000027361">
    <property type="component" value="Unassembled WGS sequence"/>
</dbReference>
<feature type="region of interest" description="Disordered" evidence="11">
    <location>
        <begin position="204"/>
        <end position="252"/>
    </location>
</feature>
<feature type="compositionally biased region" description="Acidic residues" evidence="11">
    <location>
        <begin position="220"/>
        <end position="237"/>
    </location>
</feature>
<keyword evidence="13" id="KW-1185">Reference proteome</keyword>
<dbReference type="GeneID" id="25264093"/>
<dbReference type="PIRSF" id="PIRSF017126">
    <property type="entry name" value="Condensin_H"/>
    <property type="match status" value="1"/>
</dbReference>
<dbReference type="STRING" id="1037660.A0A066WAH4"/>
<keyword evidence="6" id="KW-0963">Cytoplasm</keyword>
<evidence type="ECO:0000256" key="4">
    <source>
        <dbReference type="ARBA" id="ARBA00016065"/>
    </source>
</evidence>
<gene>
    <name evidence="12" type="ORF">K437DRAFT_255223</name>
</gene>
<reference evidence="12 13" key="1">
    <citation type="submission" date="2014-05" db="EMBL/GenBank/DDBJ databases">
        <title>Draft genome sequence of a rare smut relative, Tilletiaria anomala UBC 951.</title>
        <authorList>
            <consortium name="DOE Joint Genome Institute"/>
            <person name="Toome M."/>
            <person name="Kuo A."/>
            <person name="Henrissat B."/>
            <person name="Lipzen A."/>
            <person name="Tritt A."/>
            <person name="Yoshinaga Y."/>
            <person name="Zane M."/>
            <person name="Barry K."/>
            <person name="Grigoriev I.V."/>
            <person name="Spatafora J.W."/>
            <person name="Aimea M.C."/>
        </authorList>
    </citation>
    <scope>NUCLEOTIDE SEQUENCE [LARGE SCALE GENOMIC DNA]</scope>
    <source>
        <strain evidence="12 13">UBC 951</strain>
    </source>
</reference>
<name>A0A066WAH4_TILAU</name>
<evidence type="ECO:0000256" key="9">
    <source>
        <dbReference type="ARBA" id="ARBA00023067"/>
    </source>
</evidence>
<keyword evidence="10" id="KW-0131">Cell cycle</keyword>
<evidence type="ECO:0000256" key="2">
    <source>
        <dbReference type="ARBA" id="ARBA00004496"/>
    </source>
</evidence>
<evidence type="ECO:0000256" key="5">
    <source>
        <dbReference type="ARBA" id="ARBA00022454"/>
    </source>
</evidence>
<dbReference type="RefSeq" id="XP_013244339.1">
    <property type="nucleotide sequence ID" value="XM_013388885.1"/>
</dbReference>
<feature type="region of interest" description="Disordered" evidence="11">
    <location>
        <begin position="774"/>
        <end position="793"/>
    </location>
</feature>
<evidence type="ECO:0000313" key="13">
    <source>
        <dbReference type="Proteomes" id="UP000027361"/>
    </source>
</evidence>
<proteinExistence type="inferred from homology"/>
<protein>
    <recommendedName>
        <fullName evidence="4">Condensin complex subunit 2</fullName>
    </recommendedName>
</protein>
<dbReference type="PANTHER" id="PTHR13108">
    <property type="entry name" value="CONDENSIN COMPLEX SUBUNIT 2"/>
    <property type="match status" value="1"/>
</dbReference>
<keyword evidence="5" id="KW-0158">Chromosome</keyword>
<dbReference type="AlphaFoldDB" id="A0A066WAH4"/>
<evidence type="ECO:0000256" key="7">
    <source>
        <dbReference type="ARBA" id="ARBA00022618"/>
    </source>
</evidence>
<feature type="region of interest" description="Disordered" evidence="11">
    <location>
        <begin position="1"/>
        <end position="90"/>
    </location>
</feature>
<evidence type="ECO:0000256" key="6">
    <source>
        <dbReference type="ARBA" id="ARBA00022490"/>
    </source>
</evidence>